<dbReference type="GO" id="GO:0016757">
    <property type="term" value="F:glycosyltransferase activity"/>
    <property type="evidence" value="ECO:0007669"/>
    <property type="project" value="TreeGrafter"/>
</dbReference>
<keyword evidence="1" id="KW-0808">Transferase</keyword>
<dbReference type="Gene3D" id="3.40.50.2000">
    <property type="entry name" value="Glycogen Phosphorylase B"/>
    <property type="match status" value="2"/>
</dbReference>
<evidence type="ECO:0000313" key="1">
    <source>
        <dbReference type="EMBL" id="MZQ89460.1"/>
    </source>
</evidence>
<dbReference type="PANTHER" id="PTHR12526:SF635">
    <property type="entry name" value="GLYCOSYL TRANSFERASE GROUP 1"/>
    <property type="match status" value="1"/>
</dbReference>
<reference evidence="1 2" key="1">
    <citation type="submission" date="2020-01" db="EMBL/GenBank/DDBJ databases">
        <title>Frigidibacter albus SP32T (=CGMCC 1.13995T).</title>
        <authorList>
            <person name="Liao X."/>
        </authorList>
    </citation>
    <scope>NUCLEOTIDE SEQUENCE [LARGE SCALE GENOMIC DNA]</scope>
    <source>
        <strain evidence="1 2">SP32</strain>
    </source>
</reference>
<protein>
    <submittedName>
        <fullName evidence="1">Glycosyltransferase</fullName>
    </submittedName>
</protein>
<dbReference type="EMBL" id="WWNR01000005">
    <property type="protein sequence ID" value="MZQ89460.1"/>
    <property type="molecule type" value="Genomic_DNA"/>
</dbReference>
<dbReference type="AlphaFoldDB" id="A0A6L8VJV0"/>
<gene>
    <name evidence="1" type="ORF">GS660_10190</name>
</gene>
<comment type="caution">
    <text evidence="1">The sequence shown here is derived from an EMBL/GenBank/DDBJ whole genome shotgun (WGS) entry which is preliminary data.</text>
</comment>
<accession>A0A6L8VJV0</accession>
<dbReference type="OrthoDB" id="529131at2"/>
<dbReference type="PANTHER" id="PTHR12526">
    <property type="entry name" value="GLYCOSYLTRANSFERASE"/>
    <property type="match status" value="1"/>
</dbReference>
<sequence>MTAPGRPGPGVVFVVPSFHTNLFFATRALVQAGIRVQVFSLWEGRHTPHSFVTPRCFGAAPGWRDLSRALEAAAPDLIFVREAGALSRRAALLARLKGLAMIGYDQRPISRRSRPQDLLERAVQGRALRRVTPVRRAGPALRADPWGLFLPLPVGTLAPQPPRLPAAQLRVLAVGKLAQPRKRILQLIEELMPAGQAGRITLTVVGSTTLDASNAEAAVLERVRGLQAQMDWLQVLENLPFAAMPALYASHDACVLPSTGEPLGSAPLEGMAYGAVPVISVGAGSAGMIREGENGLVVNVRQPGQIAAAIDRLAADRALLARLSAGALDTVAGDLSEAAYVASVSALIASRGKRIG</sequence>
<dbReference type="CDD" id="cd03801">
    <property type="entry name" value="GT4_PimA-like"/>
    <property type="match status" value="1"/>
</dbReference>
<evidence type="ECO:0000313" key="2">
    <source>
        <dbReference type="Proteomes" id="UP000477083"/>
    </source>
</evidence>
<keyword evidence="2" id="KW-1185">Reference proteome</keyword>
<dbReference type="Proteomes" id="UP000477083">
    <property type="component" value="Unassembled WGS sequence"/>
</dbReference>
<name>A0A6L8VJV0_9RHOB</name>
<organism evidence="1 2">
    <name type="scientific">Frigidibacter albus</name>
    <dbReference type="NCBI Taxonomy" id="1465486"/>
    <lineage>
        <taxon>Bacteria</taxon>
        <taxon>Pseudomonadati</taxon>
        <taxon>Pseudomonadota</taxon>
        <taxon>Alphaproteobacteria</taxon>
        <taxon>Rhodobacterales</taxon>
        <taxon>Paracoccaceae</taxon>
        <taxon>Frigidibacter</taxon>
    </lineage>
</organism>
<dbReference type="RefSeq" id="WP_161346015.1">
    <property type="nucleotide sequence ID" value="NZ_BMGW01000005.1"/>
</dbReference>
<dbReference type="Pfam" id="PF13692">
    <property type="entry name" value="Glyco_trans_1_4"/>
    <property type="match status" value="1"/>
</dbReference>
<proteinExistence type="predicted"/>
<dbReference type="SUPFAM" id="SSF53756">
    <property type="entry name" value="UDP-Glycosyltransferase/glycogen phosphorylase"/>
    <property type="match status" value="1"/>
</dbReference>